<accession>A0A7S0BMV1</accession>
<evidence type="ECO:0000313" key="1">
    <source>
        <dbReference type="EMBL" id="CAD8398422.1"/>
    </source>
</evidence>
<gene>
    <name evidence="1" type="ORF">RMAR0315_LOCUS8414</name>
</gene>
<dbReference type="EMBL" id="HBEK01015464">
    <property type="protein sequence ID" value="CAD8398422.1"/>
    <property type="molecule type" value="Transcribed_RNA"/>
</dbReference>
<dbReference type="AlphaFoldDB" id="A0A7S0BMV1"/>
<reference evidence="1" key="1">
    <citation type="submission" date="2021-01" db="EMBL/GenBank/DDBJ databases">
        <authorList>
            <person name="Corre E."/>
            <person name="Pelletier E."/>
            <person name="Niang G."/>
            <person name="Scheremetjew M."/>
            <person name="Finn R."/>
            <person name="Kale V."/>
            <person name="Holt S."/>
            <person name="Cochrane G."/>
            <person name="Meng A."/>
            <person name="Brown T."/>
            <person name="Cohen L."/>
        </authorList>
    </citation>
    <scope>NUCLEOTIDE SEQUENCE</scope>
    <source>
        <strain evidence="1">UTEX LB 2760</strain>
    </source>
</reference>
<protein>
    <submittedName>
        <fullName evidence="1">Uncharacterized protein</fullName>
    </submittedName>
</protein>
<name>A0A7S0BMV1_9RHOD</name>
<proteinExistence type="predicted"/>
<sequence>MLVVGLSDGIPGPEPLSFPPGAPPTLSAMSLASSYVRGRPKYTNSRSRPVSPALNCSSFSESAISSPSSMQKVVQIVDKTAYIWTSLLCCPEFGPYALHVVWLELVAQGCLELVEVIKCLGDTVG</sequence>
<organism evidence="1">
    <name type="scientific">Rhodosorus marinus</name>
    <dbReference type="NCBI Taxonomy" id="101924"/>
    <lineage>
        <taxon>Eukaryota</taxon>
        <taxon>Rhodophyta</taxon>
        <taxon>Stylonematophyceae</taxon>
        <taxon>Stylonematales</taxon>
        <taxon>Stylonemataceae</taxon>
        <taxon>Rhodosorus</taxon>
    </lineage>
</organism>